<keyword evidence="1" id="KW-0472">Membrane</keyword>
<reference evidence="1 2" key="1">
    <citation type="journal article" date="2017" name="Int. J. Parasitol.">
        <title>The genome of the protozoan parasite Cystoisospora suis and a reverse vaccinology approach to identify vaccine candidates.</title>
        <authorList>
            <person name="Palmieri N."/>
            <person name="Shrestha A."/>
            <person name="Ruttkowski B."/>
            <person name="Beck T."/>
            <person name="Vogl C."/>
            <person name="Tomley F."/>
            <person name="Blake D.P."/>
            <person name="Joachim A."/>
        </authorList>
    </citation>
    <scope>NUCLEOTIDE SEQUENCE [LARGE SCALE GENOMIC DNA]</scope>
    <source>
        <strain evidence="1 2">Wien I</strain>
    </source>
</reference>
<dbReference type="Proteomes" id="UP000221165">
    <property type="component" value="Unassembled WGS sequence"/>
</dbReference>
<dbReference type="EMBL" id="MIGC01004666">
    <property type="protein sequence ID" value="PHJ17805.1"/>
    <property type="molecule type" value="Genomic_DNA"/>
</dbReference>
<dbReference type="VEuPathDB" id="ToxoDB:CSUI_008371"/>
<keyword evidence="1" id="KW-0812">Transmembrane</keyword>
<sequence length="357" mass="39657">ALVECCWRPAPASCSRAERTHVTIAPEDLLSKYDHKLQQFSEYFAQSSTGKFLQEILEDLARHPATKFGVGINSAAALRQPVYYPQRIPITRGKELCNPLSDPAKAYLIILAQLAGNTIYGLLAGLPLPQISPAFCGKRQDFGSSLSISRRYGQASLGSSLTLPCCTSLFLLTYSARSLKTPRNESLLREIDGEVKPLLSRTECVPGHAPGTSSASSALGSCPEVSCRFVRLSSFLLHSEKDSDLRSCFTFLEPPSTRLVRADLQTCDPASTFYIPTQLRLDTWETYVALSSKKPLIAVTTQVFPEARFAVWALLTYVFAYLRQKYEQGTPGVSDSRFDPELVSREVREQWRRLTSQ</sequence>
<dbReference type="GeneID" id="94431716"/>
<organism evidence="1 2">
    <name type="scientific">Cystoisospora suis</name>
    <dbReference type="NCBI Taxonomy" id="483139"/>
    <lineage>
        <taxon>Eukaryota</taxon>
        <taxon>Sar</taxon>
        <taxon>Alveolata</taxon>
        <taxon>Apicomplexa</taxon>
        <taxon>Conoidasida</taxon>
        <taxon>Coccidia</taxon>
        <taxon>Eucoccidiorida</taxon>
        <taxon>Eimeriorina</taxon>
        <taxon>Sarcocystidae</taxon>
        <taxon>Cystoisospora</taxon>
    </lineage>
</organism>
<feature type="non-terminal residue" evidence="1">
    <location>
        <position position="1"/>
    </location>
</feature>
<accession>A0A2C6KMS7</accession>
<evidence type="ECO:0000313" key="2">
    <source>
        <dbReference type="Proteomes" id="UP000221165"/>
    </source>
</evidence>
<name>A0A2C6KMS7_9APIC</name>
<dbReference type="OrthoDB" id="331369at2759"/>
<dbReference type="RefSeq" id="XP_067919519.1">
    <property type="nucleotide sequence ID" value="XM_068068505.1"/>
</dbReference>
<dbReference type="AlphaFoldDB" id="A0A2C6KMS7"/>
<protein>
    <submittedName>
        <fullName evidence="1">Transmembrane protein</fullName>
    </submittedName>
</protein>
<evidence type="ECO:0000313" key="1">
    <source>
        <dbReference type="EMBL" id="PHJ17805.1"/>
    </source>
</evidence>
<proteinExistence type="predicted"/>
<comment type="caution">
    <text evidence="1">The sequence shown here is derived from an EMBL/GenBank/DDBJ whole genome shotgun (WGS) entry which is preliminary data.</text>
</comment>
<keyword evidence="2" id="KW-1185">Reference proteome</keyword>
<gene>
    <name evidence="1" type="ORF">CSUI_008371</name>
</gene>